<dbReference type="VEuPathDB" id="TriTrypDB:TM35_000171350"/>
<dbReference type="InterPro" id="IPR002052">
    <property type="entry name" value="DNA_methylase_N6_adenine_CS"/>
</dbReference>
<dbReference type="GO" id="GO:0035657">
    <property type="term" value="C:eRF1 methyltransferase complex"/>
    <property type="evidence" value="ECO:0007669"/>
    <property type="project" value="TreeGrafter"/>
</dbReference>
<dbReference type="InterPro" id="IPR052190">
    <property type="entry name" value="Euk-Arch_PrmC-MTase"/>
</dbReference>
<dbReference type="GeneID" id="39985994"/>
<dbReference type="STRING" id="67003.A0A1X0NUU4"/>
<organism evidence="5 6">
    <name type="scientific">Trypanosoma theileri</name>
    <dbReference type="NCBI Taxonomy" id="67003"/>
    <lineage>
        <taxon>Eukaryota</taxon>
        <taxon>Discoba</taxon>
        <taxon>Euglenozoa</taxon>
        <taxon>Kinetoplastea</taxon>
        <taxon>Metakinetoplastina</taxon>
        <taxon>Trypanosomatida</taxon>
        <taxon>Trypanosomatidae</taxon>
        <taxon>Trypanosoma</taxon>
    </lineage>
</organism>
<evidence type="ECO:0000256" key="1">
    <source>
        <dbReference type="ARBA" id="ARBA00006149"/>
    </source>
</evidence>
<evidence type="ECO:0000256" key="2">
    <source>
        <dbReference type="ARBA" id="ARBA00022603"/>
    </source>
</evidence>
<protein>
    <submittedName>
        <fullName evidence="5">Uncharacterized protein</fullName>
    </submittedName>
</protein>
<keyword evidence="4" id="KW-0949">S-adenosyl-L-methionine</keyword>
<dbReference type="CDD" id="cd02440">
    <property type="entry name" value="AdoMet_MTases"/>
    <property type="match status" value="1"/>
</dbReference>
<dbReference type="PROSITE" id="PS00092">
    <property type="entry name" value="N6_MTASE"/>
    <property type="match status" value="1"/>
</dbReference>
<dbReference type="GO" id="GO:0003676">
    <property type="term" value="F:nucleic acid binding"/>
    <property type="evidence" value="ECO:0007669"/>
    <property type="project" value="InterPro"/>
</dbReference>
<keyword evidence="3" id="KW-0808">Transferase</keyword>
<dbReference type="OrthoDB" id="406152at2759"/>
<dbReference type="InterPro" id="IPR029063">
    <property type="entry name" value="SAM-dependent_MTases_sf"/>
</dbReference>
<sequence>MSVTPDYFHCLTDTRFRSCVYEPEADTFLLLEALDKDAVLLRRMSPRRCVEVGCGSGTVISHLMLVLSGIAGCAEKLPEEEKVAGVKYHGVDVNPVALEATEMTWSKTINQHFKGDEMPHLQLHQGDLFTPFEEESCSGEEGSNATFDVILFNPPYVPTSMEEFLGAGTQGDFITAAWCGGPRGRIVVDRFISSLPKFLSSNGVCYIIAIKENDVPDMMKAICSAFENNTQYNDAISVDVVAERYTGEYLKVLRVIRRRQYQVAHIG</sequence>
<keyword evidence="2" id="KW-0489">Methyltransferase</keyword>
<reference evidence="5 6" key="1">
    <citation type="submission" date="2017-03" db="EMBL/GenBank/DDBJ databases">
        <title>An alternative strategy for trypanosome survival in the mammalian bloodstream revealed through genome and transcriptome analysis of the ubiquitous bovine parasite Trypanosoma (Megatrypanum) theileri.</title>
        <authorList>
            <person name="Kelly S."/>
            <person name="Ivens A."/>
            <person name="Mott A."/>
            <person name="O'Neill E."/>
            <person name="Emms D."/>
            <person name="Macleod O."/>
            <person name="Voorheis P."/>
            <person name="Matthews J."/>
            <person name="Matthews K."/>
            <person name="Carrington M."/>
        </authorList>
    </citation>
    <scope>NUCLEOTIDE SEQUENCE [LARGE SCALE GENOMIC DNA]</scope>
    <source>
        <strain evidence="5">Edinburgh</strain>
    </source>
</reference>
<evidence type="ECO:0000313" key="5">
    <source>
        <dbReference type="EMBL" id="ORC88263.1"/>
    </source>
</evidence>
<dbReference type="FunFam" id="3.40.50.150:FF:000936">
    <property type="entry name" value="Uncharacterized protein"/>
    <property type="match status" value="1"/>
</dbReference>
<dbReference type="RefSeq" id="XP_028882329.1">
    <property type="nucleotide sequence ID" value="XM_029026214.1"/>
</dbReference>
<comment type="similarity">
    <text evidence="1">Belongs to the eukaryotic/archaeal PrmC-related family.</text>
</comment>
<dbReference type="GO" id="GO:0008757">
    <property type="term" value="F:S-adenosylmethionine-dependent methyltransferase activity"/>
    <property type="evidence" value="ECO:0007669"/>
    <property type="project" value="TreeGrafter"/>
</dbReference>
<dbReference type="PANTHER" id="PTHR45875">
    <property type="entry name" value="METHYLTRANSFERASE N6AMT1"/>
    <property type="match status" value="1"/>
</dbReference>
<dbReference type="SUPFAM" id="SSF53335">
    <property type="entry name" value="S-adenosyl-L-methionine-dependent methyltransferases"/>
    <property type="match status" value="1"/>
</dbReference>
<comment type="caution">
    <text evidence="5">The sequence shown here is derived from an EMBL/GenBank/DDBJ whole genome shotgun (WGS) entry which is preliminary data.</text>
</comment>
<name>A0A1X0NUU4_9TRYP</name>
<dbReference type="AlphaFoldDB" id="A0A1X0NUU4"/>
<evidence type="ECO:0000313" key="6">
    <source>
        <dbReference type="Proteomes" id="UP000192257"/>
    </source>
</evidence>
<evidence type="ECO:0000256" key="4">
    <source>
        <dbReference type="ARBA" id="ARBA00022691"/>
    </source>
</evidence>
<dbReference type="Gene3D" id="3.40.50.150">
    <property type="entry name" value="Vaccinia Virus protein VP39"/>
    <property type="match status" value="1"/>
</dbReference>
<keyword evidence="6" id="KW-1185">Reference proteome</keyword>
<proteinExistence type="inferred from homology"/>
<accession>A0A1X0NUU4</accession>
<gene>
    <name evidence="5" type="ORF">TM35_000171350</name>
</gene>
<dbReference type="PANTHER" id="PTHR45875:SF1">
    <property type="entry name" value="METHYLTRANSFERASE N6AMT1"/>
    <property type="match status" value="1"/>
</dbReference>
<dbReference type="Proteomes" id="UP000192257">
    <property type="component" value="Unassembled WGS sequence"/>
</dbReference>
<dbReference type="GO" id="GO:0008276">
    <property type="term" value="F:protein methyltransferase activity"/>
    <property type="evidence" value="ECO:0007669"/>
    <property type="project" value="TreeGrafter"/>
</dbReference>
<evidence type="ECO:0000256" key="3">
    <source>
        <dbReference type="ARBA" id="ARBA00022679"/>
    </source>
</evidence>
<dbReference type="GO" id="GO:0032259">
    <property type="term" value="P:methylation"/>
    <property type="evidence" value="ECO:0007669"/>
    <property type="project" value="UniProtKB-KW"/>
</dbReference>
<dbReference type="EMBL" id="NBCO01000017">
    <property type="protein sequence ID" value="ORC88263.1"/>
    <property type="molecule type" value="Genomic_DNA"/>
</dbReference>